<comment type="catalytic activity">
    <reaction evidence="4">
        <text>6-phospho-D-gluconate + NADP(+) = D-ribulose 5-phosphate + CO2 + NADPH</text>
        <dbReference type="Rhea" id="RHEA:10116"/>
        <dbReference type="ChEBI" id="CHEBI:16526"/>
        <dbReference type="ChEBI" id="CHEBI:57783"/>
        <dbReference type="ChEBI" id="CHEBI:58121"/>
        <dbReference type="ChEBI" id="CHEBI:58349"/>
        <dbReference type="ChEBI" id="CHEBI:58759"/>
        <dbReference type="EC" id="1.1.1.44"/>
    </reaction>
</comment>
<reference evidence="8 9" key="1">
    <citation type="journal article" date="2013" name="Genome Announc.">
        <title>Draft Genome Sequence of Staphylococcus simulans UMC-CNS-990, Isolated from a Case of Chronic Bovine Mastitis.</title>
        <authorList>
            <person name="Calcutt M.J."/>
            <person name="Foecking M.F."/>
            <person name="Hsieh H.Y."/>
            <person name="Perry J."/>
            <person name="Stewart G.C."/>
            <person name="Middleton J.R."/>
        </authorList>
    </citation>
    <scope>NUCLEOTIDE SEQUENCE [LARGE SCALE GENOMIC DNA]</scope>
    <source>
        <strain evidence="8 9">UMC-CNS-990</strain>
    </source>
</reference>
<dbReference type="Gene3D" id="1.10.1040.10">
    <property type="entry name" value="N-(1-d-carboxylethyl)-l-norvaline Dehydrogenase, domain 2"/>
    <property type="match status" value="1"/>
</dbReference>
<evidence type="ECO:0000313" key="9">
    <source>
        <dbReference type="Proteomes" id="UP000017131"/>
    </source>
</evidence>
<dbReference type="InterPro" id="IPR008927">
    <property type="entry name" value="6-PGluconate_DH-like_C_sf"/>
</dbReference>
<name>A0ABP2YTT5_STASI</name>
<gene>
    <name evidence="8" type="ORF">SSIM_06990</name>
</gene>
<dbReference type="Pfam" id="PF08546">
    <property type="entry name" value="ApbA_C"/>
    <property type="match status" value="1"/>
</dbReference>
<accession>A0ABP2YTT5</accession>
<sequence>MKIAVAGAGAMGGRVGTQIQKAGYDVTFIDSWLPHVEAVQKHGFEIQTETETYQVDATMIKPEEVNDQYDLVIILTKAMQSVEMLQKLKDKGAITKDTAVLTMMNGLGHDERFKQVVPEEQIYLAVTMWTAGLRGPGKLLLEGVGTVDFQRVDGKESERTREINQVFEDAGLNPTISNQIMQTVWLKAALNSVVNPLCTILDKRIVDFAAYENSREMITPIIREIVEVAAAKGVEVDFDTIVHKIEGSYPVETQGLHHPSMHQDLYSGRLTEVDYLNGQVEEYGQEFGIPTPNNTMLKHLVHQLEMTHVKA</sequence>
<dbReference type="PANTHER" id="PTHR21708:SF26">
    <property type="entry name" value="2-DEHYDROPANTOATE 2-REDUCTASE"/>
    <property type="match status" value="1"/>
</dbReference>
<comment type="pathway">
    <text evidence="5">Cofactor biosynthesis; (R)-pantothenate biosynthesis; (R)-pantoate from 3-methyl-2-oxobutanoate: step 2/2.</text>
</comment>
<evidence type="ECO:0000256" key="2">
    <source>
        <dbReference type="ARBA" id="ARBA00022857"/>
    </source>
</evidence>
<proteinExistence type="inferred from homology"/>
<dbReference type="RefSeq" id="WP_023015556.1">
    <property type="nucleotide sequence ID" value="NZ_AXDY01000005.1"/>
</dbReference>
<keyword evidence="2 5" id="KW-0521">NADP</keyword>
<comment type="caution">
    <text evidence="8">The sequence shown here is derived from an EMBL/GenBank/DDBJ whole genome shotgun (WGS) entry which is preliminary data.</text>
</comment>
<dbReference type="InterPro" id="IPR013328">
    <property type="entry name" value="6PGD_dom2"/>
</dbReference>
<dbReference type="Gene3D" id="3.40.50.720">
    <property type="entry name" value="NAD(P)-binding Rossmann-like Domain"/>
    <property type="match status" value="1"/>
</dbReference>
<keyword evidence="9" id="KW-1185">Reference proteome</keyword>
<comment type="catalytic activity">
    <reaction evidence="5">
        <text>(R)-pantoate + NADP(+) = 2-dehydropantoate + NADPH + H(+)</text>
        <dbReference type="Rhea" id="RHEA:16233"/>
        <dbReference type="ChEBI" id="CHEBI:11561"/>
        <dbReference type="ChEBI" id="CHEBI:15378"/>
        <dbReference type="ChEBI" id="CHEBI:15980"/>
        <dbReference type="ChEBI" id="CHEBI:57783"/>
        <dbReference type="ChEBI" id="CHEBI:58349"/>
        <dbReference type="EC" id="1.1.1.169"/>
    </reaction>
</comment>
<organism evidence="8 9">
    <name type="scientific">Staphylococcus simulans UMC-CNS-990</name>
    <dbReference type="NCBI Taxonomy" id="1405498"/>
    <lineage>
        <taxon>Bacteria</taxon>
        <taxon>Bacillati</taxon>
        <taxon>Bacillota</taxon>
        <taxon>Bacilli</taxon>
        <taxon>Bacillales</taxon>
        <taxon>Staphylococcaceae</taxon>
        <taxon>Staphylococcus</taxon>
    </lineage>
</organism>
<evidence type="ECO:0000313" key="8">
    <source>
        <dbReference type="EMBL" id="ERS93443.1"/>
    </source>
</evidence>
<dbReference type="NCBIfam" id="TIGR00745">
    <property type="entry name" value="apbA_panE"/>
    <property type="match status" value="1"/>
</dbReference>
<dbReference type="Proteomes" id="UP000017131">
    <property type="component" value="Unassembled WGS sequence"/>
</dbReference>
<evidence type="ECO:0000256" key="3">
    <source>
        <dbReference type="ARBA" id="ARBA00023002"/>
    </source>
</evidence>
<evidence type="ECO:0000256" key="4">
    <source>
        <dbReference type="ARBA" id="ARBA00048640"/>
    </source>
</evidence>
<comment type="function">
    <text evidence="5">Catalyzes the NADPH-dependent reduction of ketopantoate into pantoic acid.</text>
</comment>
<evidence type="ECO:0000259" key="6">
    <source>
        <dbReference type="Pfam" id="PF02558"/>
    </source>
</evidence>
<dbReference type="SUPFAM" id="SSF48179">
    <property type="entry name" value="6-phosphogluconate dehydrogenase C-terminal domain-like"/>
    <property type="match status" value="1"/>
</dbReference>
<keyword evidence="5" id="KW-0566">Pantothenate biosynthesis</keyword>
<dbReference type="Pfam" id="PF02558">
    <property type="entry name" value="ApbA"/>
    <property type="match status" value="1"/>
</dbReference>
<evidence type="ECO:0000259" key="7">
    <source>
        <dbReference type="Pfam" id="PF08546"/>
    </source>
</evidence>
<dbReference type="EC" id="1.1.1.169" evidence="5"/>
<feature type="domain" description="Ketopantoate reductase C-terminal" evidence="7">
    <location>
        <begin position="180"/>
        <end position="305"/>
    </location>
</feature>
<dbReference type="SUPFAM" id="SSF51735">
    <property type="entry name" value="NAD(P)-binding Rossmann-fold domains"/>
    <property type="match status" value="1"/>
</dbReference>
<comment type="similarity">
    <text evidence="1 5">Belongs to the ketopantoate reductase family.</text>
</comment>
<dbReference type="InterPro" id="IPR003710">
    <property type="entry name" value="ApbA"/>
</dbReference>
<dbReference type="InterPro" id="IPR013752">
    <property type="entry name" value="KPA_reductase"/>
</dbReference>
<dbReference type="InterPro" id="IPR051402">
    <property type="entry name" value="KPR-Related"/>
</dbReference>
<dbReference type="PANTHER" id="PTHR21708">
    <property type="entry name" value="PROBABLE 2-DEHYDROPANTOATE 2-REDUCTASE"/>
    <property type="match status" value="1"/>
</dbReference>
<evidence type="ECO:0000256" key="1">
    <source>
        <dbReference type="ARBA" id="ARBA00007870"/>
    </source>
</evidence>
<evidence type="ECO:0000256" key="5">
    <source>
        <dbReference type="RuleBase" id="RU362068"/>
    </source>
</evidence>
<dbReference type="InterPro" id="IPR036291">
    <property type="entry name" value="NAD(P)-bd_dom_sf"/>
</dbReference>
<feature type="domain" description="Ketopantoate reductase N-terminal" evidence="6">
    <location>
        <begin position="3"/>
        <end position="153"/>
    </location>
</feature>
<dbReference type="InterPro" id="IPR013332">
    <property type="entry name" value="KPR_N"/>
</dbReference>
<keyword evidence="3 5" id="KW-0560">Oxidoreductase</keyword>
<protein>
    <recommendedName>
        <fullName evidence="5">2-dehydropantoate 2-reductase</fullName>
        <ecNumber evidence="5">1.1.1.169</ecNumber>
    </recommendedName>
    <alternativeName>
        <fullName evidence="5">Ketopantoate reductase</fullName>
    </alternativeName>
</protein>
<dbReference type="EMBL" id="AXDY01000005">
    <property type="protein sequence ID" value="ERS93443.1"/>
    <property type="molecule type" value="Genomic_DNA"/>
</dbReference>